<organism evidence="2 3">
    <name type="scientific">Plasmodiophora brassicae</name>
    <name type="common">Clubroot disease agent</name>
    <dbReference type="NCBI Taxonomy" id="37360"/>
    <lineage>
        <taxon>Eukaryota</taxon>
        <taxon>Sar</taxon>
        <taxon>Rhizaria</taxon>
        <taxon>Endomyxa</taxon>
        <taxon>Phytomyxea</taxon>
        <taxon>Plasmodiophorida</taxon>
        <taxon>Plasmodiophoridae</taxon>
        <taxon>Plasmodiophora</taxon>
    </lineage>
</organism>
<dbReference type="Proteomes" id="UP000039324">
    <property type="component" value="Unassembled WGS sequence"/>
</dbReference>
<gene>
    <name evidence="2" type="ORF">PBRA_002010</name>
</gene>
<dbReference type="AlphaFoldDB" id="A0A0G4J221"/>
<evidence type="ECO:0000313" key="2">
    <source>
        <dbReference type="EMBL" id="CEP01404.1"/>
    </source>
</evidence>
<protein>
    <recommendedName>
        <fullName evidence="4">Late embryogenesis abundant protein LEA-2 subgroup domain-containing protein</fullName>
    </recommendedName>
</protein>
<evidence type="ECO:0008006" key="4">
    <source>
        <dbReference type="Google" id="ProtNLM"/>
    </source>
</evidence>
<accession>A0A0G4J221</accession>
<reference evidence="2 3" key="1">
    <citation type="submission" date="2015-02" db="EMBL/GenBank/DDBJ databases">
        <authorList>
            <person name="Chooi Y.-H."/>
        </authorList>
    </citation>
    <scope>NUCLEOTIDE SEQUENCE [LARGE SCALE GENOMIC DNA]</scope>
    <source>
        <strain evidence="2">E3</strain>
    </source>
</reference>
<keyword evidence="1" id="KW-0472">Membrane</keyword>
<name>A0A0G4J221_PLABS</name>
<dbReference type="Gene3D" id="2.60.40.1820">
    <property type="match status" value="1"/>
</dbReference>
<keyword evidence="3" id="KW-1185">Reference proteome</keyword>
<keyword evidence="1" id="KW-1133">Transmembrane helix</keyword>
<sequence>MARSRARCFCCAMCIIIVLFIVGIGIYVAVNWPSTDFQSSTTVDDVAVESVSTSQVVLALAMTTVTYNPNNFDVALESGSATLLFASQQGGRYQIGDVPSLPKATLAGKQATHVSTVVPVVFDAKKVGIGALQDLFQTCLISRNGVLAFGVAIHLQVRVGIIPFTFPVNLPNKYVSVPCPVGLTDAVITNGEQDLLPWLSR</sequence>
<dbReference type="EMBL" id="CDSF01000112">
    <property type="protein sequence ID" value="CEP01404.1"/>
    <property type="molecule type" value="Genomic_DNA"/>
</dbReference>
<evidence type="ECO:0000256" key="1">
    <source>
        <dbReference type="SAM" id="Phobius"/>
    </source>
</evidence>
<proteinExistence type="predicted"/>
<evidence type="ECO:0000313" key="3">
    <source>
        <dbReference type="Proteomes" id="UP000039324"/>
    </source>
</evidence>
<feature type="transmembrane region" description="Helical" evidence="1">
    <location>
        <begin position="7"/>
        <end position="30"/>
    </location>
</feature>
<keyword evidence="1" id="KW-0812">Transmembrane</keyword>